<gene>
    <name evidence="2" type="ORF">OPKNFCMD_1365</name>
</gene>
<feature type="repeat" description="TPR" evidence="1">
    <location>
        <begin position="71"/>
        <end position="104"/>
    </location>
</feature>
<dbReference type="Proteomes" id="UP001055167">
    <property type="component" value="Unassembled WGS sequence"/>
</dbReference>
<dbReference type="SMART" id="SM00028">
    <property type="entry name" value="TPR"/>
    <property type="match status" value="2"/>
</dbReference>
<evidence type="ECO:0000313" key="2">
    <source>
        <dbReference type="EMBL" id="GJD48642.1"/>
    </source>
</evidence>
<dbReference type="Gene3D" id="1.25.40.10">
    <property type="entry name" value="Tetratricopeptide repeat domain"/>
    <property type="match status" value="1"/>
</dbReference>
<reference evidence="2" key="2">
    <citation type="submission" date="2021-08" db="EMBL/GenBank/DDBJ databases">
        <authorList>
            <person name="Tani A."/>
            <person name="Ola A."/>
            <person name="Ogura Y."/>
            <person name="Katsura K."/>
            <person name="Hayashi T."/>
        </authorList>
    </citation>
    <scope>NUCLEOTIDE SEQUENCE</scope>
    <source>
        <strain evidence="2">KCTC 52305</strain>
    </source>
</reference>
<dbReference type="EMBL" id="BPQH01000003">
    <property type="protein sequence ID" value="GJD48642.1"/>
    <property type="molecule type" value="Genomic_DNA"/>
</dbReference>
<dbReference type="SUPFAM" id="SSF48452">
    <property type="entry name" value="TPR-like"/>
    <property type="match status" value="1"/>
</dbReference>
<protein>
    <recommendedName>
        <fullName evidence="4">Tetratricopeptide repeat protein</fullName>
    </recommendedName>
</protein>
<comment type="caution">
    <text evidence="2">The sequence shown here is derived from an EMBL/GenBank/DDBJ whole genome shotgun (WGS) entry which is preliminary data.</text>
</comment>
<keyword evidence="1" id="KW-0802">TPR repeat</keyword>
<dbReference type="InterPro" id="IPR011990">
    <property type="entry name" value="TPR-like_helical_dom_sf"/>
</dbReference>
<evidence type="ECO:0008006" key="4">
    <source>
        <dbReference type="Google" id="ProtNLM"/>
    </source>
</evidence>
<evidence type="ECO:0000256" key="1">
    <source>
        <dbReference type="PROSITE-ProRule" id="PRU00339"/>
    </source>
</evidence>
<organism evidence="2 3">
    <name type="scientific">Methylobacterium crusticola</name>
    <dbReference type="NCBI Taxonomy" id="1697972"/>
    <lineage>
        <taxon>Bacteria</taxon>
        <taxon>Pseudomonadati</taxon>
        <taxon>Pseudomonadota</taxon>
        <taxon>Alphaproteobacteria</taxon>
        <taxon>Hyphomicrobiales</taxon>
        <taxon>Methylobacteriaceae</taxon>
        <taxon>Methylobacterium</taxon>
    </lineage>
</organism>
<dbReference type="InterPro" id="IPR019734">
    <property type="entry name" value="TPR_rpt"/>
</dbReference>
<dbReference type="PROSITE" id="PS50005">
    <property type="entry name" value="TPR"/>
    <property type="match status" value="1"/>
</dbReference>
<evidence type="ECO:0000313" key="3">
    <source>
        <dbReference type="Proteomes" id="UP001055167"/>
    </source>
</evidence>
<accession>A0ABQ4QTI7</accession>
<name>A0ABQ4QTI7_9HYPH</name>
<proteinExistence type="predicted"/>
<reference evidence="2" key="1">
    <citation type="journal article" date="2021" name="Front. Microbiol.">
        <title>Comprehensive Comparative Genomics and Phenotyping of Methylobacterium Species.</title>
        <authorList>
            <person name="Alessa O."/>
            <person name="Ogura Y."/>
            <person name="Fujitani Y."/>
            <person name="Takami H."/>
            <person name="Hayashi T."/>
            <person name="Sahin N."/>
            <person name="Tani A."/>
        </authorList>
    </citation>
    <scope>NUCLEOTIDE SEQUENCE</scope>
    <source>
        <strain evidence="2">KCTC 52305</strain>
    </source>
</reference>
<dbReference type="RefSeq" id="WP_128566451.1">
    <property type="nucleotide sequence ID" value="NZ_BPQH01000003.1"/>
</dbReference>
<sequence length="433" mass="47008">MDSEAVLARARDLGARAGGEPLRALASATLARIPDDLFLIVRLAIALRDAGLFAEADAACEHILRRDPAYSFALYERGVSYTLQGRHAEALASFARNLEVVPDDPRTLLFMARLEMRLGRHDASGRTLARLRALAPGHEDLPWLAELDAYLRDFPAARVEAAARAYEQDPRYAWQDRLTGRVRAALAAGRGFSLVRLGDGEGAFLRISDADEARFPNLYRRNRRDRARVWFGGEVDPDASGFTAMAAGLAEVVRGADAVGLPYPNWVAHEYRIISPTGIPSLANALRLMPDVDTGQSLCPQAVHTLMDRDGHLAALLRDQARVGVISCHAGLPGLLARDFGLRDVAFHKIPGEKLHAAALGPEAVAGRHFPDRFREVMAALERPLGGRLYLVAGGILGKFYCDRIKRSGGVALDVGSVVDGWLGADTRAGSAW</sequence>
<dbReference type="Pfam" id="PF14559">
    <property type="entry name" value="TPR_19"/>
    <property type="match status" value="1"/>
</dbReference>
<keyword evidence="3" id="KW-1185">Reference proteome</keyword>